<dbReference type="InterPro" id="IPR000719">
    <property type="entry name" value="Prot_kinase_dom"/>
</dbReference>
<protein>
    <recommendedName>
        <fullName evidence="8">Mitogen-activated protein kinase</fullName>
        <ecNumber evidence="8">2.7.11.24</ecNumber>
    </recommendedName>
</protein>
<dbReference type="PROSITE" id="PS50011">
    <property type="entry name" value="PROTEIN_KINASE_DOM"/>
    <property type="match status" value="1"/>
</dbReference>
<evidence type="ECO:0000256" key="8">
    <source>
        <dbReference type="RuleBase" id="RU361165"/>
    </source>
</evidence>
<dbReference type="FunFam" id="1.10.510.10:FF:000624">
    <property type="entry name" value="Mitogen-activated protein kinase"/>
    <property type="match status" value="1"/>
</dbReference>
<comment type="cofactor">
    <cofactor evidence="8">
        <name>Mg(2+)</name>
        <dbReference type="ChEBI" id="CHEBI:18420"/>
    </cofactor>
</comment>
<comment type="caution">
    <text evidence="10">The sequence shown here is derived from an EMBL/GenBank/DDBJ whole genome shotgun (WGS) entry which is preliminary data.</text>
</comment>
<dbReference type="Pfam" id="PF00069">
    <property type="entry name" value="Pkinase"/>
    <property type="match status" value="1"/>
</dbReference>
<evidence type="ECO:0000313" key="11">
    <source>
        <dbReference type="Proteomes" id="UP000266841"/>
    </source>
</evidence>
<dbReference type="EMBL" id="AGNL01046140">
    <property type="protein sequence ID" value="EJK48210.1"/>
    <property type="molecule type" value="Genomic_DNA"/>
</dbReference>
<dbReference type="PROSITE" id="PS00107">
    <property type="entry name" value="PROTEIN_KINASE_ATP"/>
    <property type="match status" value="1"/>
</dbReference>
<dbReference type="OrthoDB" id="192887at2759"/>
<dbReference type="EC" id="2.7.11.24" evidence="8"/>
<accession>K0R632</accession>
<keyword evidence="4 8" id="KW-0418">Kinase</keyword>
<reference evidence="10 11" key="1">
    <citation type="journal article" date="2012" name="Genome Biol.">
        <title>Genome and low-iron response of an oceanic diatom adapted to chronic iron limitation.</title>
        <authorList>
            <person name="Lommer M."/>
            <person name="Specht M."/>
            <person name="Roy A.S."/>
            <person name="Kraemer L."/>
            <person name="Andreson R."/>
            <person name="Gutowska M.A."/>
            <person name="Wolf J."/>
            <person name="Bergner S.V."/>
            <person name="Schilhabel M.B."/>
            <person name="Klostermeier U.C."/>
            <person name="Beiko R.G."/>
            <person name="Rosenstiel P."/>
            <person name="Hippler M."/>
            <person name="Laroche J."/>
        </authorList>
    </citation>
    <scope>NUCLEOTIDE SEQUENCE [LARGE SCALE GENOMIC DNA]</scope>
    <source>
        <strain evidence="10 11">CCMP1005</strain>
    </source>
</reference>
<evidence type="ECO:0000259" key="9">
    <source>
        <dbReference type="PROSITE" id="PS50011"/>
    </source>
</evidence>
<comment type="similarity">
    <text evidence="8">Belongs to the protein kinase superfamily. Ser/Thr protein kinase family. MAP kinase subfamily.</text>
</comment>
<dbReference type="InterPro" id="IPR003527">
    <property type="entry name" value="MAP_kinase_CS"/>
</dbReference>
<dbReference type="OMA" id="PDQEWTR"/>
<evidence type="ECO:0000256" key="1">
    <source>
        <dbReference type="ARBA" id="ARBA00022527"/>
    </source>
</evidence>
<keyword evidence="8" id="KW-0460">Magnesium</keyword>
<dbReference type="Gene3D" id="1.10.510.10">
    <property type="entry name" value="Transferase(Phosphotransferase) domain 1"/>
    <property type="match status" value="1"/>
</dbReference>
<dbReference type="Gene3D" id="3.30.200.20">
    <property type="entry name" value="Phosphorylase Kinase, domain 1"/>
    <property type="match status" value="1"/>
</dbReference>
<dbReference type="eggNOG" id="KOG0660">
    <property type="taxonomic scope" value="Eukaryota"/>
</dbReference>
<evidence type="ECO:0000256" key="7">
    <source>
        <dbReference type="RuleBase" id="RU000304"/>
    </source>
</evidence>
<dbReference type="Proteomes" id="UP000266841">
    <property type="component" value="Unassembled WGS sequence"/>
</dbReference>
<keyword evidence="5 6" id="KW-0067">ATP-binding</keyword>
<feature type="domain" description="Protein kinase" evidence="9">
    <location>
        <begin position="13"/>
        <end position="302"/>
    </location>
</feature>
<dbReference type="PROSITE" id="PS00108">
    <property type="entry name" value="PROTEIN_KINASE_ST"/>
    <property type="match status" value="1"/>
</dbReference>
<proteinExistence type="inferred from homology"/>
<evidence type="ECO:0000256" key="3">
    <source>
        <dbReference type="ARBA" id="ARBA00022741"/>
    </source>
</evidence>
<dbReference type="AlphaFoldDB" id="K0R632"/>
<keyword evidence="1 7" id="KW-0723">Serine/threonine-protein kinase</keyword>
<keyword evidence="3 6" id="KW-0547">Nucleotide-binding</keyword>
<dbReference type="InterPro" id="IPR050117">
    <property type="entry name" value="MAPK"/>
</dbReference>
<sequence length="373" mass="41929">MLDKVDARVLDRFCLAKKIGSGAYGIVWKAVDEKNGKNVALKKCFDCFRNQCDAQRTYRECKYLRELTGHENIVELEAVLLAETGSDIYLSFNYMESDLSNVIKAGLLESIHIKFIAYQLLKALKFIHSASVVHRDLKPANVLIDTSCRIKVADFGLSRSIPEDNLPGNDIILTDYISTRWYRPPEVLVGSRHYSFSVDLFSVGCIIAEMFRTQPLMQGSSSMDQLERIFELCGNPRATDIQSWRSPSALNIVDLVNAKRSVRLDELCPNLPKEAKKLVEQLLSLDPTRRGTAASGLEHEYLEAFHDPSKERVYPHGPVDIGIDDGKKLTPDAYRQALYSEFTADGIGAEQKKVTGYSKAVSYDSMDFSPRPT</sequence>
<dbReference type="GO" id="GO:0005524">
    <property type="term" value="F:ATP binding"/>
    <property type="evidence" value="ECO:0007669"/>
    <property type="project" value="UniProtKB-UniRule"/>
</dbReference>
<dbReference type="SUPFAM" id="SSF56112">
    <property type="entry name" value="Protein kinase-like (PK-like)"/>
    <property type="match status" value="1"/>
</dbReference>
<dbReference type="InterPro" id="IPR017441">
    <property type="entry name" value="Protein_kinase_ATP_BS"/>
</dbReference>
<dbReference type="InterPro" id="IPR011009">
    <property type="entry name" value="Kinase-like_dom_sf"/>
</dbReference>
<dbReference type="GO" id="GO:0004707">
    <property type="term" value="F:MAP kinase activity"/>
    <property type="evidence" value="ECO:0007669"/>
    <property type="project" value="UniProtKB-EC"/>
</dbReference>
<feature type="binding site" evidence="6">
    <location>
        <position position="42"/>
    </location>
    <ligand>
        <name>ATP</name>
        <dbReference type="ChEBI" id="CHEBI:30616"/>
    </ligand>
</feature>
<comment type="catalytic activity">
    <reaction evidence="8">
        <text>L-threonyl-[protein] + ATP = O-phospho-L-threonyl-[protein] + ADP + H(+)</text>
        <dbReference type="Rhea" id="RHEA:46608"/>
        <dbReference type="Rhea" id="RHEA-COMP:11060"/>
        <dbReference type="Rhea" id="RHEA-COMP:11605"/>
        <dbReference type="ChEBI" id="CHEBI:15378"/>
        <dbReference type="ChEBI" id="CHEBI:30013"/>
        <dbReference type="ChEBI" id="CHEBI:30616"/>
        <dbReference type="ChEBI" id="CHEBI:61977"/>
        <dbReference type="ChEBI" id="CHEBI:456216"/>
        <dbReference type="EC" id="2.7.11.24"/>
    </reaction>
</comment>
<dbReference type="InterPro" id="IPR008271">
    <property type="entry name" value="Ser/Thr_kinase_AS"/>
</dbReference>
<dbReference type="SMART" id="SM00220">
    <property type="entry name" value="S_TKc"/>
    <property type="match status" value="1"/>
</dbReference>
<evidence type="ECO:0000256" key="6">
    <source>
        <dbReference type="PROSITE-ProRule" id="PRU10141"/>
    </source>
</evidence>
<name>K0R632_THAOC</name>
<dbReference type="PANTHER" id="PTHR24055">
    <property type="entry name" value="MITOGEN-ACTIVATED PROTEIN KINASE"/>
    <property type="match status" value="1"/>
</dbReference>
<gene>
    <name evidence="10" type="ORF">THAOC_33015</name>
</gene>
<keyword evidence="2 8" id="KW-0808">Transferase</keyword>
<evidence type="ECO:0000313" key="10">
    <source>
        <dbReference type="EMBL" id="EJK48210.1"/>
    </source>
</evidence>
<evidence type="ECO:0000256" key="4">
    <source>
        <dbReference type="ARBA" id="ARBA00022777"/>
    </source>
</evidence>
<keyword evidence="11" id="KW-1185">Reference proteome</keyword>
<evidence type="ECO:0000256" key="2">
    <source>
        <dbReference type="ARBA" id="ARBA00022679"/>
    </source>
</evidence>
<comment type="activity regulation">
    <text evidence="8">Activated by threonine and tyrosine phosphorylation.</text>
</comment>
<evidence type="ECO:0000256" key="5">
    <source>
        <dbReference type="ARBA" id="ARBA00022840"/>
    </source>
</evidence>
<organism evidence="10 11">
    <name type="scientific">Thalassiosira oceanica</name>
    <name type="common">Marine diatom</name>
    <dbReference type="NCBI Taxonomy" id="159749"/>
    <lineage>
        <taxon>Eukaryota</taxon>
        <taxon>Sar</taxon>
        <taxon>Stramenopiles</taxon>
        <taxon>Ochrophyta</taxon>
        <taxon>Bacillariophyta</taxon>
        <taxon>Coscinodiscophyceae</taxon>
        <taxon>Thalassiosirophycidae</taxon>
        <taxon>Thalassiosirales</taxon>
        <taxon>Thalassiosiraceae</taxon>
        <taxon>Thalassiosira</taxon>
    </lineage>
</organism>
<dbReference type="CDD" id="cd07852">
    <property type="entry name" value="STKc_MAPK15-like"/>
    <property type="match status" value="1"/>
</dbReference>
<dbReference type="PROSITE" id="PS01351">
    <property type="entry name" value="MAPK"/>
    <property type="match status" value="1"/>
</dbReference>